<keyword evidence="6 7" id="KW-0472">Membrane</keyword>
<dbReference type="Pfam" id="PF02417">
    <property type="entry name" value="Chromate_transp"/>
    <property type="match status" value="1"/>
</dbReference>
<feature type="transmembrane region" description="Helical" evidence="7">
    <location>
        <begin position="160"/>
        <end position="184"/>
    </location>
</feature>
<dbReference type="GO" id="GO:0015109">
    <property type="term" value="F:chromate transmembrane transporter activity"/>
    <property type="evidence" value="ECO:0007669"/>
    <property type="project" value="InterPro"/>
</dbReference>
<sequence>MSNRVLLQLAAVFAPLSLVTIGGGQAIIADIQRQVVDVHGWLTHAQFGVDFAISRMAPGPGSLLATLIGWQIAGFWGAVVATLALLAPTGILIYGVTHIWTRYKGAAWQLALERGLRPVASGMILAAGWVLLKSLDGGHPAQAIALMSVGTLLSTRINPLLLLLCGALMLLGMYELGASLPSLLQVHMGS</sequence>
<dbReference type="InterPro" id="IPR003370">
    <property type="entry name" value="Chromate_transpt"/>
</dbReference>
<reference evidence="8 9" key="1">
    <citation type="submission" date="2016-10" db="EMBL/GenBank/DDBJ databases">
        <authorList>
            <person name="de Groot N.N."/>
        </authorList>
    </citation>
    <scope>NUCLEOTIDE SEQUENCE [LARGE SCALE GENOMIC DNA]</scope>
    <source>
        <strain evidence="8 9">LMG 27731</strain>
    </source>
</reference>
<dbReference type="PANTHER" id="PTHR43663">
    <property type="entry name" value="CHROMATE TRANSPORT PROTEIN-RELATED"/>
    <property type="match status" value="1"/>
</dbReference>
<dbReference type="EMBL" id="FPBH01000022">
    <property type="protein sequence ID" value="SFU23692.1"/>
    <property type="molecule type" value="Genomic_DNA"/>
</dbReference>
<accession>A0A1I7EIG3</accession>
<feature type="transmembrane region" description="Helical" evidence="7">
    <location>
        <begin position="68"/>
        <end position="94"/>
    </location>
</feature>
<evidence type="ECO:0000256" key="1">
    <source>
        <dbReference type="ARBA" id="ARBA00004651"/>
    </source>
</evidence>
<evidence type="ECO:0000313" key="8">
    <source>
        <dbReference type="EMBL" id="SFU23692.1"/>
    </source>
</evidence>
<evidence type="ECO:0000256" key="2">
    <source>
        <dbReference type="ARBA" id="ARBA00005262"/>
    </source>
</evidence>
<evidence type="ECO:0000313" key="9">
    <source>
        <dbReference type="Proteomes" id="UP000198844"/>
    </source>
</evidence>
<evidence type="ECO:0000256" key="3">
    <source>
        <dbReference type="ARBA" id="ARBA00022475"/>
    </source>
</evidence>
<evidence type="ECO:0000256" key="5">
    <source>
        <dbReference type="ARBA" id="ARBA00022989"/>
    </source>
</evidence>
<dbReference type="GO" id="GO:0005886">
    <property type="term" value="C:plasma membrane"/>
    <property type="evidence" value="ECO:0007669"/>
    <property type="project" value="UniProtKB-SubCell"/>
</dbReference>
<comment type="similarity">
    <text evidence="2">Belongs to the chromate ion transporter (CHR) (TC 2.A.51) family.</text>
</comment>
<dbReference type="RefSeq" id="WP_093641369.1">
    <property type="nucleotide sequence ID" value="NZ_FPBH01000022.1"/>
</dbReference>
<dbReference type="PANTHER" id="PTHR43663:SF1">
    <property type="entry name" value="CHROMATE TRANSPORTER"/>
    <property type="match status" value="1"/>
</dbReference>
<evidence type="ECO:0000256" key="4">
    <source>
        <dbReference type="ARBA" id="ARBA00022692"/>
    </source>
</evidence>
<name>A0A1I7EIG3_9BURK</name>
<comment type="subcellular location">
    <subcellularLocation>
        <location evidence="1">Cell membrane</location>
        <topology evidence="1">Multi-pass membrane protein</topology>
    </subcellularLocation>
</comment>
<keyword evidence="4 7" id="KW-0812">Transmembrane</keyword>
<gene>
    <name evidence="8" type="ORF">SAMN05192563_102286</name>
</gene>
<dbReference type="InterPro" id="IPR052518">
    <property type="entry name" value="CHR_Transporter"/>
</dbReference>
<dbReference type="AlphaFoldDB" id="A0A1I7EIG3"/>
<keyword evidence="3" id="KW-1003">Cell membrane</keyword>
<keyword evidence="5 7" id="KW-1133">Transmembrane helix</keyword>
<organism evidence="8 9">
    <name type="scientific">Paraburkholderia aspalathi</name>
    <dbReference type="NCBI Taxonomy" id="1324617"/>
    <lineage>
        <taxon>Bacteria</taxon>
        <taxon>Pseudomonadati</taxon>
        <taxon>Pseudomonadota</taxon>
        <taxon>Betaproteobacteria</taxon>
        <taxon>Burkholderiales</taxon>
        <taxon>Burkholderiaceae</taxon>
        <taxon>Paraburkholderia</taxon>
    </lineage>
</organism>
<dbReference type="Proteomes" id="UP000198844">
    <property type="component" value="Unassembled WGS sequence"/>
</dbReference>
<evidence type="ECO:0000256" key="6">
    <source>
        <dbReference type="ARBA" id="ARBA00023136"/>
    </source>
</evidence>
<proteinExistence type="inferred from homology"/>
<evidence type="ECO:0000256" key="7">
    <source>
        <dbReference type="SAM" id="Phobius"/>
    </source>
</evidence>
<dbReference type="OrthoDB" id="556585at2"/>
<protein>
    <submittedName>
        <fullName evidence="8">Chromate transporter</fullName>
    </submittedName>
</protein>